<dbReference type="OrthoDB" id="1924787at2759"/>
<keyword evidence="7" id="KW-0472">Membrane</keyword>
<evidence type="ECO:0000256" key="6">
    <source>
        <dbReference type="SAM" id="MobiDB-lite"/>
    </source>
</evidence>
<reference evidence="10" key="2">
    <citation type="submission" date="2019-10" db="EMBL/GenBank/DDBJ databases">
        <title>A de novo genome assembly of a pear dwarfing rootstock.</title>
        <authorList>
            <person name="Wang F."/>
            <person name="Wang J."/>
            <person name="Li S."/>
            <person name="Zhang Y."/>
            <person name="Fang M."/>
            <person name="Ma L."/>
            <person name="Zhao Y."/>
            <person name="Jiang S."/>
        </authorList>
    </citation>
    <scope>NUCLEOTIDE SEQUENCE [LARGE SCALE GENOMIC DNA]</scope>
</reference>
<comment type="similarity">
    <text evidence="2">Belongs to the glycosyltransferase 47 family.</text>
</comment>
<keyword evidence="10" id="KW-1185">Reference proteome</keyword>
<dbReference type="AlphaFoldDB" id="A0A5N5H0Z7"/>
<feature type="domain" description="Exostosin GT47" evidence="8">
    <location>
        <begin position="175"/>
        <end position="460"/>
    </location>
</feature>
<dbReference type="InterPro" id="IPR004263">
    <property type="entry name" value="Exostosin"/>
</dbReference>
<evidence type="ECO:0000313" key="10">
    <source>
        <dbReference type="Proteomes" id="UP000327157"/>
    </source>
</evidence>
<gene>
    <name evidence="9" type="ORF">D8674_014919</name>
</gene>
<evidence type="ECO:0000256" key="2">
    <source>
        <dbReference type="ARBA" id="ARBA00010271"/>
    </source>
</evidence>
<dbReference type="PANTHER" id="PTHR11062">
    <property type="entry name" value="EXOSTOSIN HEPARAN SULFATE GLYCOSYLTRANSFERASE -RELATED"/>
    <property type="match status" value="1"/>
</dbReference>
<evidence type="ECO:0000256" key="7">
    <source>
        <dbReference type="SAM" id="Phobius"/>
    </source>
</evidence>
<keyword evidence="5" id="KW-0333">Golgi apparatus</keyword>
<accession>A0A5N5H0Z7</accession>
<comment type="caution">
    <text evidence="9">The sequence shown here is derived from an EMBL/GenBank/DDBJ whole genome shotgun (WGS) entry which is preliminary data.</text>
</comment>
<name>A0A5N5H0Z7_9ROSA</name>
<dbReference type="GO" id="GO:0016757">
    <property type="term" value="F:glycosyltransferase activity"/>
    <property type="evidence" value="ECO:0007669"/>
    <property type="project" value="UniProtKB-KW"/>
</dbReference>
<keyword evidence="9" id="KW-0808">Transferase</keyword>
<keyword evidence="3" id="KW-0328">Glycosyltransferase</keyword>
<evidence type="ECO:0000313" key="9">
    <source>
        <dbReference type="EMBL" id="KAB2619050.1"/>
    </source>
</evidence>
<organism evidence="9 10">
    <name type="scientific">Pyrus ussuriensis x Pyrus communis</name>
    <dbReference type="NCBI Taxonomy" id="2448454"/>
    <lineage>
        <taxon>Eukaryota</taxon>
        <taxon>Viridiplantae</taxon>
        <taxon>Streptophyta</taxon>
        <taxon>Embryophyta</taxon>
        <taxon>Tracheophyta</taxon>
        <taxon>Spermatophyta</taxon>
        <taxon>Magnoliopsida</taxon>
        <taxon>eudicotyledons</taxon>
        <taxon>Gunneridae</taxon>
        <taxon>Pentapetalae</taxon>
        <taxon>rosids</taxon>
        <taxon>fabids</taxon>
        <taxon>Rosales</taxon>
        <taxon>Rosaceae</taxon>
        <taxon>Amygdaloideae</taxon>
        <taxon>Maleae</taxon>
        <taxon>Pyrus</taxon>
    </lineage>
</organism>
<comment type="subcellular location">
    <subcellularLocation>
        <location evidence="1">Golgi apparatus membrane</location>
        <topology evidence="1">Single-pass type II membrane protein</topology>
    </subcellularLocation>
</comment>
<dbReference type="EMBL" id="SMOL01000401">
    <property type="protein sequence ID" value="KAB2619050.1"/>
    <property type="molecule type" value="Genomic_DNA"/>
</dbReference>
<keyword evidence="7" id="KW-0812">Transmembrane</keyword>
<keyword evidence="7" id="KW-1133">Transmembrane helix</keyword>
<feature type="transmembrane region" description="Helical" evidence="7">
    <location>
        <begin position="12"/>
        <end position="33"/>
    </location>
</feature>
<evidence type="ECO:0000256" key="1">
    <source>
        <dbReference type="ARBA" id="ARBA00004323"/>
    </source>
</evidence>
<evidence type="ECO:0000256" key="3">
    <source>
        <dbReference type="ARBA" id="ARBA00022676"/>
    </source>
</evidence>
<reference evidence="9 10" key="1">
    <citation type="submission" date="2019-09" db="EMBL/GenBank/DDBJ databases">
        <authorList>
            <person name="Ou C."/>
        </authorList>
    </citation>
    <scope>NUCLEOTIDE SEQUENCE [LARGE SCALE GENOMIC DNA]</scope>
    <source>
        <strain evidence="9">S2</strain>
        <tissue evidence="9">Leaf</tissue>
    </source>
</reference>
<evidence type="ECO:0000256" key="5">
    <source>
        <dbReference type="ARBA" id="ARBA00023034"/>
    </source>
</evidence>
<proteinExistence type="inferred from homology"/>
<sequence>MKSFHAKYSSASVLLCFCISSIIAVVVISGHHFDSPVIISDSKQDRYTPLWIPVVQLRSKLKGAYHRLAISDDPSSTIQRFHSNDFVNQTSLVNFVNLSSSQEFEPPLNQRHKIPKRKASGEQKLEQGLARARASIRRAASSPNSSSTPNDDVLFPGGSVVYRNPGAFYQSYTEMEKKFKVYVYSEGDPPMTHDGPCKDIYSIEGRFINEMENGAAGRRFKTENPQRAHVYFMPFSVTWMVKYLYKPLTYDLTPLRNFVSDYVRMVSVRHPFWNRTLGADHFMLACHDWAPRASEGNPLLFNTSIRVLCNANTSEGFNPQKDVSLPEIHLYGGTVSSKLISPPPPNTLRPYLAFFAGGLHGPIRPILLAHWKNRDKDLQIHEYLPKGLDYDSMVLKSKFCLCPSGYEVASPRIVEAIYAECVPVILSEHYALPFSDVLRWEAFSVKVEVSEISRLKEVLMGIPEEKYGRLVENLRVVRKHFELNQPAKRFDVFHMILHSVWLRRINLRIA</sequence>
<feature type="compositionally biased region" description="Low complexity" evidence="6">
    <location>
        <begin position="130"/>
        <end position="147"/>
    </location>
</feature>
<dbReference type="InterPro" id="IPR040911">
    <property type="entry name" value="Exostosin_GT47"/>
</dbReference>
<protein>
    <submittedName>
        <fullName evidence="9">Glycosyltransferase</fullName>
    </submittedName>
</protein>
<keyword evidence="4" id="KW-0735">Signal-anchor</keyword>
<dbReference type="GO" id="GO:0000139">
    <property type="term" value="C:Golgi membrane"/>
    <property type="evidence" value="ECO:0007669"/>
    <property type="project" value="UniProtKB-SubCell"/>
</dbReference>
<reference evidence="9 10" key="3">
    <citation type="submission" date="2019-11" db="EMBL/GenBank/DDBJ databases">
        <title>A de novo genome assembly of a pear dwarfing rootstock.</title>
        <authorList>
            <person name="Wang F."/>
            <person name="Wang J."/>
            <person name="Li S."/>
            <person name="Zhang Y."/>
            <person name="Fang M."/>
            <person name="Ma L."/>
            <person name="Zhao Y."/>
            <person name="Jiang S."/>
        </authorList>
    </citation>
    <scope>NUCLEOTIDE SEQUENCE [LARGE SCALE GENOMIC DNA]</scope>
    <source>
        <strain evidence="9">S2</strain>
        <tissue evidence="9">Leaf</tissue>
    </source>
</reference>
<feature type="region of interest" description="Disordered" evidence="6">
    <location>
        <begin position="104"/>
        <end position="151"/>
    </location>
</feature>
<dbReference type="Pfam" id="PF03016">
    <property type="entry name" value="Exostosin_GT47"/>
    <property type="match status" value="1"/>
</dbReference>
<dbReference type="Proteomes" id="UP000327157">
    <property type="component" value="Chromosome 15"/>
</dbReference>
<dbReference type="PANTHER" id="PTHR11062:SF337">
    <property type="entry name" value="OS04G0109900 PROTEIN"/>
    <property type="match status" value="1"/>
</dbReference>
<evidence type="ECO:0000259" key="8">
    <source>
        <dbReference type="Pfam" id="PF03016"/>
    </source>
</evidence>
<evidence type="ECO:0000256" key="4">
    <source>
        <dbReference type="ARBA" id="ARBA00022968"/>
    </source>
</evidence>